<keyword evidence="1" id="KW-0560">Oxidoreductase</keyword>
<dbReference type="InterPro" id="IPR036188">
    <property type="entry name" value="FAD/NAD-bd_sf"/>
</dbReference>
<dbReference type="Proteomes" id="UP000253769">
    <property type="component" value="Unassembled WGS sequence"/>
</dbReference>
<dbReference type="SUPFAM" id="SSF51905">
    <property type="entry name" value="FAD/NAD(P)-binding domain"/>
    <property type="match status" value="1"/>
</dbReference>
<dbReference type="Gene3D" id="3.30.9.10">
    <property type="entry name" value="D-Amino Acid Oxidase, subunit A, domain 2"/>
    <property type="match status" value="1"/>
</dbReference>
<evidence type="ECO:0000259" key="2">
    <source>
        <dbReference type="Pfam" id="PF01266"/>
    </source>
</evidence>
<accession>A0A369WB64</accession>
<dbReference type="PANTHER" id="PTHR13847:SF287">
    <property type="entry name" value="FAD-DEPENDENT OXIDOREDUCTASE DOMAIN-CONTAINING PROTEIN 1"/>
    <property type="match status" value="1"/>
</dbReference>
<evidence type="ECO:0000313" key="3">
    <source>
        <dbReference type="EMBL" id="RDE18543.1"/>
    </source>
</evidence>
<dbReference type="InterPro" id="IPR006076">
    <property type="entry name" value="FAD-dep_OxRdtase"/>
</dbReference>
<dbReference type="EMBL" id="QQOH01000005">
    <property type="protein sequence ID" value="RDE18543.1"/>
    <property type="molecule type" value="Genomic_DNA"/>
</dbReference>
<comment type="caution">
    <text evidence="3">The sequence shown here is derived from an EMBL/GenBank/DDBJ whole genome shotgun (WGS) entry which is preliminary data.</text>
</comment>
<reference evidence="3 4" key="1">
    <citation type="submission" date="2018-07" db="EMBL/GenBank/DDBJ databases">
        <title>Motiliproteus coralliicola sp. nov., a bacterium isolated from Coral.</title>
        <authorList>
            <person name="Wang G."/>
        </authorList>
    </citation>
    <scope>NUCLEOTIDE SEQUENCE [LARGE SCALE GENOMIC DNA]</scope>
    <source>
        <strain evidence="3 4">C34</strain>
    </source>
</reference>
<dbReference type="SUPFAM" id="SSF54373">
    <property type="entry name" value="FAD-linked reductases, C-terminal domain"/>
    <property type="match status" value="1"/>
</dbReference>
<dbReference type="GO" id="GO:0016491">
    <property type="term" value="F:oxidoreductase activity"/>
    <property type="evidence" value="ECO:0007669"/>
    <property type="project" value="UniProtKB-KW"/>
</dbReference>
<keyword evidence="4" id="KW-1185">Reference proteome</keyword>
<protein>
    <submittedName>
        <fullName evidence="3">FAD-binding oxidoreductase</fullName>
    </submittedName>
</protein>
<feature type="domain" description="FAD dependent oxidoreductase" evidence="2">
    <location>
        <begin position="13"/>
        <end position="354"/>
    </location>
</feature>
<gene>
    <name evidence="3" type="ORF">DV711_17250</name>
</gene>
<organism evidence="3 4">
    <name type="scientific">Motiliproteus coralliicola</name>
    <dbReference type="NCBI Taxonomy" id="2283196"/>
    <lineage>
        <taxon>Bacteria</taxon>
        <taxon>Pseudomonadati</taxon>
        <taxon>Pseudomonadota</taxon>
        <taxon>Gammaproteobacteria</taxon>
        <taxon>Oceanospirillales</taxon>
        <taxon>Oceanospirillaceae</taxon>
        <taxon>Motiliproteus</taxon>
    </lineage>
</organism>
<dbReference type="AlphaFoldDB" id="A0A369WB64"/>
<dbReference type="PANTHER" id="PTHR13847">
    <property type="entry name" value="SARCOSINE DEHYDROGENASE-RELATED"/>
    <property type="match status" value="1"/>
</dbReference>
<evidence type="ECO:0000313" key="4">
    <source>
        <dbReference type="Proteomes" id="UP000253769"/>
    </source>
</evidence>
<dbReference type="GO" id="GO:0005737">
    <property type="term" value="C:cytoplasm"/>
    <property type="evidence" value="ECO:0007669"/>
    <property type="project" value="TreeGrafter"/>
</dbReference>
<sequence length="374" mass="40063">MSAAAKMGRVEADITVIGGGLVGLAVALGLQDRGLRVAVVDEGDLALRASRGNFGLVWVQGKGDTCPAYARLSRRSARLWGDFAAGLQESTGIDVQLTQRGGLFICLEQDELQKRVDMLESMRRQHDGDYPFEVLDPAALRDKEPAVGPTVAGATWGPEDGHVNPLLLMRAMVQRFLDAGGQLLTDGPVERIESHNGAFRLQGAGWTRETGRVVLAAGLGNKSLAAQVGLNAPLEPNRGQVLIAERVQPLLNYPNGHVRQTAEGTIQCGDSKEDVGFDCGTTTEVEAAIAARAIRMFPALEQVRLVRSWGALRVMTPDGYPIYQQSESHPGAYLVTCHSGVTLAAVHAGPIADWIAGENNAGELELEVFHGDRF</sequence>
<proteinExistence type="predicted"/>
<dbReference type="OrthoDB" id="6949587at2"/>
<dbReference type="RefSeq" id="WP_114696974.1">
    <property type="nucleotide sequence ID" value="NZ_QQOH01000005.1"/>
</dbReference>
<name>A0A369WB64_9GAMM</name>
<dbReference type="Pfam" id="PF01266">
    <property type="entry name" value="DAO"/>
    <property type="match status" value="1"/>
</dbReference>
<evidence type="ECO:0000256" key="1">
    <source>
        <dbReference type="ARBA" id="ARBA00023002"/>
    </source>
</evidence>
<dbReference type="Gene3D" id="3.50.50.60">
    <property type="entry name" value="FAD/NAD(P)-binding domain"/>
    <property type="match status" value="1"/>
</dbReference>